<dbReference type="Pfam" id="PF19567">
    <property type="entry name" value="CpsB_CapC"/>
    <property type="match status" value="1"/>
</dbReference>
<dbReference type="InterPro" id="IPR016195">
    <property type="entry name" value="Pol/histidinol_Pase-like"/>
</dbReference>
<comment type="similarity">
    <text evidence="1">Belongs to the metallo-dependent hydrolases superfamily. CpsB/CapC family.</text>
</comment>
<reference evidence="5" key="1">
    <citation type="submission" date="2023-06" db="EMBL/GenBank/DDBJ databases">
        <title>Genomic of Agaribacillus aureum.</title>
        <authorList>
            <person name="Wang G."/>
        </authorList>
    </citation>
    <scope>NUCLEOTIDE SEQUENCE</scope>
    <source>
        <strain evidence="5">BMA12</strain>
    </source>
</reference>
<dbReference type="EC" id="3.1.3.48" evidence="2"/>
<organism evidence="5 6">
    <name type="scientific">Agaribacillus aureus</name>
    <dbReference type="NCBI Taxonomy" id="3051825"/>
    <lineage>
        <taxon>Bacteria</taxon>
        <taxon>Pseudomonadati</taxon>
        <taxon>Bacteroidota</taxon>
        <taxon>Cytophagia</taxon>
        <taxon>Cytophagales</taxon>
        <taxon>Splendidivirgaceae</taxon>
        <taxon>Agaribacillus</taxon>
    </lineage>
</organism>
<name>A0ABT8LGA9_9BACT</name>
<evidence type="ECO:0000256" key="3">
    <source>
        <dbReference type="ARBA" id="ARBA00022801"/>
    </source>
</evidence>
<gene>
    <name evidence="5" type="ORF">QQ020_29430</name>
</gene>
<dbReference type="PIRSF" id="PIRSF016557">
    <property type="entry name" value="Caps_synth_CpsB"/>
    <property type="match status" value="1"/>
</dbReference>
<dbReference type="Gene3D" id="3.20.20.140">
    <property type="entry name" value="Metal-dependent hydrolases"/>
    <property type="match status" value="1"/>
</dbReference>
<dbReference type="InterPro" id="IPR016667">
    <property type="entry name" value="Caps_polysacc_synth_CpsB/CapC"/>
</dbReference>
<evidence type="ECO:0000256" key="1">
    <source>
        <dbReference type="ARBA" id="ARBA00005750"/>
    </source>
</evidence>
<dbReference type="EMBL" id="JAUJEB010000008">
    <property type="protein sequence ID" value="MDN5216226.1"/>
    <property type="molecule type" value="Genomic_DNA"/>
</dbReference>
<evidence type="ECO:0000256" key="4">
    <source>
        <dbReference type="ARBA" id="ARBA00051722"/>
    </source>
</evidence>
<dbReference type="Proteomes" id="UP001172083">
    <property type="component" value="Unassembled WGS sequence"/>
</dbReference>
<keyword evidence="6" id="KW-1185">Reference proteome</keyword>
<evidence type="ECO:0000313" key="6">
    <source>
        <dbReference type="Proteomes" id="UP001172083"/>
    </source>
</evidence>
<keyword evidence="3" id="KW-0378">Hydrolase</keyword>
<evidence type="ECO:0000313" key="5">
    <source>
        <dbReference type="EMBL" id="MDN5216226.1"/>
    </source>
</evidence>
<accession>A0ABT8LGA9</accession>
<dbReference type="PANTHER" id="PTHR39181">
    <property type="entry name" value="TYROSINE-PROTEIN PHOSPHATASE YWQE"/>
    <property type="match status" value="1"/>
</dbReference>
<evidence type="ECO:0000256" key="2">
    <source>
        <dbReference type="ARBA" id="ARBA00013064"/>
    </source>
</evidence>
<sequence>MVFSLFKKQVAASVLPLTIDVHSHLLPGIDDGVESWEESLLILEELINLGYHKVITTPHVLSDHYPNTPEIILSKLRELKQLVEENNLSIEVEAAAEYFLDETFLNNLENNEKLLTFGDNYLLFETSFINKPTFLIEAIFKISSQGYKPVLAHPERYIYMQENPKLVDELVEREVFLQLNINSLTGYYSKGAKKFAEKLIDKNYISFLGSDCHNERHLAVIKEACGMKYFKKITQLNLLNNTL</sequence>
<protein>
    <recommendedName>
        <fullName evidence="2">protein-tyrosine-phosphatase</fullName>
        <ecNumber evidence="2">3.1.3.48</ecNumber>
    </recommendedName>
</protein>
<dbReference type="RefSeq" id="WP_346761563.1">
    <property type="nucleotide sequence ID" value="NZ_JAUJEB010000008.1"/>
</dbReference>
<proteinExistence type="inferred from homology"/>
<dbReference type="PANTHER" id="PTHR39181:SF1">
    <property type="entry name" value="TYROSINE-PROTEIN PHOSPHATASE YWQE"/>
    <property type="match status" value="1"/>
</dbReference>
<comment type="catalytic activity">
    <reaction evidence="4">
        <text>O-phospho-L-tyrosyl-[protein] + H2O = L-tyrosyl-[protein] + phosphate</text>
        <dbReference type="Rhea" id="RHEA:10684"/>
        <dbReference type="Rhea" id="RHEA-COMP:10136"/>
        <dbReference type="Rhea" id="RHEA-COMP:20101"/>
        <dbReference type="ChEBI" id="CHEBI:15377"/>
        <dbReference type="ChEBI" id="CHEBI:43474"/>
        <dbReference type="ChEBI" id="CHEBI:46858"/>
        <dbReference type="ChEBI" id="CHEBI:61978"/>
        <dbReference type="EC" id="3.1.3.48"/>
    </reaction>
</comment>
<dbReference type="SUPFAM" id="SSF89550">
    <property type="entry name" value="PHP domain-like"/>
    <property type="match status" value="1"/>
</dbReference>
<comment type="caution">
    <text evidence="5">The sequence shown here is derived from an EMBL/GenBank/DDBJ whole genome shotgun (WGS) entry which is preliminary data.</text>
</comment>